<comment type="caution">
    <text evidence="2">The sequence shown here is derived from an EMBL/GenBank/DDBJ whole genome shotgun (WGS) entry which is preliminary data.</text>
</comment>
<feature type="compositionally biased region" description="Pro residues" evidence="1">
    <location>
        <begin position="194"/>
        <end position="204"/>
    </location>
</feature>
<feature type="compositionally biased region" description="Polar residues" evidence="1">
    <location>
        <begin position="329"/>
        <end position="346"/>
    </location>
</feature>
<feature type="compositionally biased region" description="Low complexity" evidence="1">
    <location>
        <begin position="297"/>
        <end position="328"/>
    </location>
</feature>
<gene>
    <name evidence="2" type="ORF">J3D65DRAFT_620376</name>
</gene>
<dbReference type="EMBL" id="JBBPEH010000004">
    <property type="protein sequence ID" value="KAK7539968.1"/>
    <property type="molecule type" value="Genomic_DNA"/>
</dbReference>
<feature type="compositionally biased region" description="Low complexity" evidence="1">
    <location>
        <begin position="118"/>
        <end position="141"/>
    </location>
</feature>
<keyword evidence="3" id="KW-1185">Reference proteome</keyword>
<organism evidence="2 3">
    <name type="scientific">Phyllosticta citribraziliensis</name>
    <dbReference type="NCBI Taxonomy" id="989973"/>
    <lineage>
        <taxon>Eukaryota</taxon>
        <taxon>Fungi</taxon>
        <taxon>Dikarya</taxon>
        <taxon>Ascomycota</taxon>
        <taxon>Pezizomycotina</taxon>
        <taxon>Dothideomycetes</taxon>
        <taxon>Dothideomycetes incertae sedis</taxon>
        <taxon>Botryosphaeriales</taxon>
        <taxon>Phyllostictaceae</taxon>
        <taxon>Phyllosticta</taxon>
    </lineage>
</organism>
<sequence length="346" mass="36232">MGRIYAPGRWAAAPGDEIVNTSWYFGKAPWELELDEAEAKEMEEMLKKPVDYSASPICIDSPPRLQSSPDSARAPASLSSPKRRREDDNASDGRPGSPKRHHLIDVVPISPPPPAPAVLPVGVTSPRSIASVPSSAARSASVPPPSASPWVIGSPKRHRKDDNESFAQHSNKPKPKRIRLSTPRQLRASSAPPILVPSPHPSGRPPVSLLSSRARCSSVPLPTASPWVIAGPKRRRDDSDEGTRPPVTPKRVRLSLPSPLRAGEAPPVVDSSDDSSGGVTSSDSSSGSDSCATQIQAAAASPPAHQAPLSASPLPSDSSSSSPSASALTFDNSDNTTNATSARANS</sequence>
<feature type="region of interest" description="Disordered" evidence="1">
    <location>
        <begin position="51"/>
        <end position="346"/>
    </location>
</feature>
<protein>
    <submittedName>
        <fullName evidence="2">Uncharacterized protein</fullName>
    </submittedName>
</protein>
<evidence type="ECO:0000313" key="2">
    <source>
        <dbReference type="EMBL" id="KAK7539968.1"/>
    </source>
</evidence>
<dbReference type="GeneID" id="92032771"/>
<feature type="compositionally biased region" description="Low complexity" evidence="1">
    <location>
        <begin position="268"/>
        <end position="290"/>
    </location>
</feature>
<evidence type="ECO:0000313" key="3">
    <source>
        <dbReference type="Proteomes" id="UP001360953"/>
    </source>
</evidence>
<evidence type="ECO:0000256" key="1">
    <source>
        <dbReference type="SAM" id="MobiDB-lite"/>
    </source>
</evidence>
<dbReference type="RefSeq" id="XP_066657239.1">
    <property type="nucleotide sequence ID" value="XM_066799865.1"/>
</dbReference>
<dbReference type="Proteomes" id="UP001360953">
    <property type="component" value="Unassembled WGS sequence"/>
</dbReference>
<name>A0ABR1LXQ7_9PEZI</name>
<accession>A0ABR1LXQ7</accession>
<reference evidence="2 3" key="1">
    <citation type="submission" date="2024-04" db="EMBL/GenBank/DDBJ databases">
        <title>Phyllosticta paracitricarpa is synonymous to the EU quarantine fungus P. citricarpa based on phylogenomic analyses.</title>
        <authorList>
            <consortium name="Lawrence Berkeley National Laboratory"/>
            <person name="Van ingen-buijs V.A."/>
            <person name="Van westerhoven A.C."/>
            <person name="Haridas S."/>
            <person name="Skiadas P."/>
            <person name="Martin F."/>
            <person name="Groenewald J.Z."/>
            <person name="Crous P.W."/>
            <person name="Seidl M.F."/>
        </authorList>
    </citation>
    <scope>NUCLEOTIDE SEQUENCE [LARGE SCALE GENOMIC DNA]</scope>
    <source>
        <strain evidence="2 3">CPC 17464</strain>
    </source>
</reference>
<proteinExistence type="predicted"/>